<feature type="region of interest" description="Disordered" evidence="2">
    <location>
        <begin position="72"/>
        <end position="94"/>
    </location>
</feature>
<feature type="compositionally biased region" description="Basic residues" evidence="2">
    <location>
        <begin position="487"/>
        <end position="503"/>
    </location>
</feature>
<name>H3H8D1_PHYRM</name>
<reference evidence="4" key="1">
    <citation type="journal article" date="2006" name="Science">
        <title>Phytophthora genome sequences uncover evolutionary origins and mechanisms of pathogenesis.</title>
        <authorList>
            <person name="Tyler B.M."/>
            <person name="Tripathy S."/>
            <person name="Zhang X."/>
            <person name="Dehal P."/>
            <person name="Jiang R.H."/>
            <person name="Aerts A."/>
            <person name="Arredondo F.D."/>
            <person name="Baxter L."/>
            <person name="Bensasson D."/>
            <person name="Beynon J.L."/>
            <person name="Chapman J."/>
            <person name="Damasceno C.M."/>
            <person name="Dorrance A.E."/>
            <person name="Dou D."/>
            <person name="Dickerman A.W."/>
            <person name="Dubchak I.L."/>
            <person name="Garbelotto M."/>
            <person name="Gijzen M."/>
            <person name="Gordon S.G."/>
            <person name="Govers F."/>
            <person name="Grunwald N.J."/>
            <person name="Huang W."/>
            <person name="Ivors K.L."/>
            <person name="Jones R.W."/>
            <person name="Kamoun S."/>
            <person name="Krampis K."/>
            <person name="Lamour K.H."/>
            <person name="Lee M.K."/>
            <person name="McDonald W.H."/>
            <person name="Medina M."/>
            <person name="Meijer H.J."/>
            <person name="Nordberg E.K."/>
            <person name="Maclean D.J."/>
            <person name="Ospina-Giraldo M.D."/>
            <person name="Morris P.F."/>
            <person name="Phuntumart V."/>
            <person name="Putnam N.H."/>
            <person name="Rash S."/>
            <person name="Rose J.K."/>
            <person name="Sakihama Y."/>
            <person name="Salamov A.A."/>
            <person name="Savidor A."/>
            <person name="Scheuring C.F."/>
            <person name="Smith B.M."/>
            <person name="Sobral B.W."/>
            <person name="Terry A."/>
            <person name="Torto-Alalibo T.A."/>
            <person name="Win J."/>
            <person name="Xu Z."/>
            <person name="Zhang H."/>
            <person name="Grigoriev I.V."/>
            <person name="Rokhsar D.S."/>
            <person name="Boore J.L."/>
        </authorList>
    </citation>
    <scope>NUCLEOTIDE SEQUENCE [LARGE SCALE GENOMIC DNA]</scope>
    <source>
        <strain evidence="4">Pr102</strain>
    </source>
</reference>
<feature type="region of interest" description="Disordered" evidence="2">
    <location>
        <begin position="1"/>
        <end position="53"/>
    </location>
</feature>
<dbReference type="EMBL" id="DS567381">
    <property type="status" value="NOT_ANNOTATED_CDS"/>
    <property type="molecule type" value="Genomic_DNA"/>
</dbReference>
<dbReference type="OMA" id="ECNERQE"/>
<feature type="region of interest" description="Disordered" evidence="2">
    <location>
        <begin position="432"/>
        <end position="508"/>
    </location>
</feature>
<feature type="compositionally biased region" description="Low complexity" evidence="2">
    <location>
        <begin position="452"/>
        <end position="471"/>
    </location>
</feature>
<dbReference type="VEuPathDB" id="FungiDB:KRP23_669"/>
<sequence length="784" mass="84686">MSKPSPALESARIIARRMGWPDATNDNSNSDSSAAVSSAGAAHTPTANESSSAGAVVPSSAVMTMTHAATSSTALVPTSSRDATPDSTQQSTSVLTHLRAPRLTEIEGTALHGLLMDASEETSDRLSAVLGSRLTDAVRCITQLMLNPPRRPSHVRNRKIADAQSISDLVAALGQPEEDPRNLVEELGQLQAQVKDAQAAKEAAGRAAFGDKMKLETAQLLLAQSQAENAELSRSVTRANRLRIASDRQFTEQAAQMAVHSEVVAQATARLKAADDSLQTLERKLNLEREHYKKNLALFSDRVNQLHRHLTHFGDAAADRSQRALLKDMKFTVAETLKANQCLRQYVDQRDLDADTLLVLSKGGCVGELDFALLGLDSEAIAIVRDAVQELDPSLTPKASARRIASLVHHLRDDTLGDSESSVHAGVALGTVDSDSDLVGGGEGEVEGRNGPSDSSPAISPSSVPPSGVSSLGKRSRPQLAVVNKKPANRKSRKTRSAAKATKKSSASVIAQEAVDNDFILGFGTPVSSLPGSPESAASRPRHSEISEEEEEGGQSTEVELGAVEQGVDSHKHPPVRPSAGGSCLAAEDTVSDDIGYALWERGHWVLIGAVERALAALIHTHGGNSVVVQAVRAAWYNYLSGREKRADNLRNKFVPFWKWCLENDRGEREIPAEFLFEPSMLVYPFDVLPWAPTTEDWYTEVAILDSRQPWRNCWIDIPSEHPYNTTFFPCNPSVELFVPRGMTDVEVGRAVVVNPELSDADIHPGWHEMVETWSKEVGTVTTI</sequence>
<evidence type="ECO:0000313" key="4">
    <source>
        <dbReference type="Proteomes" id="UP000005238"/>
    </source>
</evidence>
<reference evidence="3" key="2">
    <citation type="submission" date="2015-06" db="UniProtKB">
        <authorList>
            <consortium name="EnsemblProtists"/>
        </authorList>
    </citation>
    <scope>IDENTIFICATION</scope>
    <source>
        <strain evidence="3">Pr102</strain>
    </source>
</reference>
<dbReference type="eggNOG" id="ENOG502RFYA">
    <property type="taxonomic scope" value="Eukaryota"/>
</dbReference>
<feature type="region of interest" description="Disordered" evidence="2">
    <location>
        <begin position="526"/>
        <end position="558"/>
    </location>
</feature>
<accession>H3H8D1</accession>
<dbReference type="VEuPathDB" id="FungiDB:KRP23_9423"/>
<dbReference type="AlphaFoldDB" id="H3H8D1"/>
<evidence type="ECO:0000313" key="3">
    <source>
        <dbReference type="EnsemblProtists" id="Phyra87048"/>
    </source>
</evidence>
<keyword evidence="1" id="KW-0175">Coiled coil</keyword>
<proteinExistence type="predicted"/>
<feature type="compositionally biased region" description="Low complexity" evidence="2">
    <location>
        <begin position="22"/>
        <end position="42"/>
    </location>
</feature>
<evidence type="ECO:0000256" key="2">
    <source>
        <dbReference type="SAM" id="MobiDB-lite"/>
    </source>
</evidence>
<evidence type="ECO:0000256" key="1">
    <source>
        <dbReference type="SAM" id="Coils"/>
    </source>
</evidence>
<dbReference type="InParanoid" id="H3H8D1"/>
<keyword evidence="4" id="KW-1185">Reference proteome</keyword>
<dbReference type="VEuPathDB" id="FungiDB:KRP22_1947"/>
<dbReference type="EnsemblProtists" id="Phyra87048">
    <property type="protein sequence ID" value="Phyra87048"/>
    <property type="gene ID" value="Phyra87048"/>
</dbReference>
<dbReference type="Proteomes" id="UP000005238">
    <property type="component" value="Unassembled WGS sequence"/>
</dbReference>
<dbReference type="HOGENOM" id="CLU_357719_0_0_1"/>
<organism evidence="3 4">
    <name type="scientific">Phytophthora ramorum</name>
    <name type="common">Sudden oak death agent</name>
    <dbReference type="NCBI Taxonomy" id="164328"/>
    <lineage>
        <taxon>Eukaryota</taxon>
        <taxon>Sar</taxon>
        <taxon>Stramenopiles</taxon>
        <taxon>Oomycota</taxon>
        <taxon>Peronosporomycetes</taxon>
        <taxon>Peronosporales</taxon>
        <taxon>Peronosporaceae</taxon>
        <taxon>Phytophthora</taxon>
    </lineage>
</organism>
<feature type="compositionally biased region" description="Polar residues" evidence="2">
    <location>
        <begin position="75"/>
        <end position="94"/>
    </location>
</feature>
<protein>
    <submittedName>
        <fullName evidence="3">Uncharacterized protein</fullName>
    </submittedName>
</protein>
<dbReference type="VEuPathDB" id="FungiDB:KRP23_1009"/>
<feature type="coiled-coil region" evidence="1">
    <location>
        <begin position="187"/>
        <end position="291"/>
    </location>
</feature>
<dbReference type="VEuPathDB" id="FungiDB:KRP22_6428"/>